<reference evidence="13" key="2">
    <citation type="submission" date="2016-01" db="EMBL/GenBank/DDBJ databases">
        <title>Diatom-associated endosymboitic cyanobacterium lacks core nitrogen metabolism enzymes.</title>
        <authorList>
            <person name="Hilton J.A."/>
            <person name="Foster R.A."/>
            <person name="Tripp H.J."/>
            <person name="Carter B.J."/>
            <person name="Zehr J.P."/>
            <person name="Villareal T.A."/>
        </authorList>
    </citation>
    <scope>NUCLEOTIDE SEQUENCE [LARGE SCALE GENOMIC DNA]</scope>
    <source>
        <strain evidence="13">HH01</strain>
    </source>
</reference>
<dbReference type="SUPFAM" id="SSF53850">
    <property type="entry name" value="Periplasmic binding protein-like II"/>
    <property type="match status" value="1"/>
</dbReference>
<dbReference type="EC" id="4.2.1.51" evidence="2"/>
<evidence type="ECO:0000256" key="6">
    <source>
        <dbReference type="ARBA" id="ARBA00023222"/>
    </source>
</evidence>
<sequence length="292" mass="32157">MTISIAHLAPPGTYAEQAAIIYRNWLTQVTNEQAFLCPHSTIPQSLRSVSEGETSLAVVPVENSIEGSVNITFDTLWQLNNLRIQLALVMPITHMLVSCANDLATIQTVYSHPQALAQCQKWLEDFLPHVQAISASSTTEALKVLKEDITVAAISSQRAAQLYDLPILRTSINDYPDNCTRFWVISQNQQPNTYKSLKNTASCTSIAFTVPSNIPGALVKPLQVFAHLGINLRKIESRPTKRSLGEYLFFIDLEADIASPSMDSALAELCNHTEVIKLLGTYNVISVTNTSI</sequence>
<dbReference type="Gene3D" id="3.40.190.10">
    <property type="entry name" value="Periplasmic binding protein-like II"/>
    <property type="match status" value="2"/>
</dbReference>
<dbReference type="UniPathway" id="UPA00121">
    <property type="reaction ID" value="UER00345"/>
</dbReference>
<evidence type="ECO:0000256" key="2">
    <source>
        <dbReference type="ARBA" id="ARBA00013147"/>
    </source>
</evidence>
<dbReference type="Gene3D" id="3.30.70.260">
    <property type="match status" value="1"/>
</dbReference>
<evidence type="ECO:0000256" key="1">
    <source>
        <dbReference type="ARBA" id="ARBA00004741"/>
    </source>
</evidence>
<dbReference type="PANTHER" id="PTHR21022:SF19">
    <property type="entry name" value="PREPHENATE DEHYDRATASE-RELATED"/>
    <property type="match status" value="1"/>
</dbReference>
<keyword evidence="13" id="KW-1185">Reference proteome</keyword>
<keyword evidence="4" id="KW-0028">Amino-acid biosynthesis</keyword>
<feature type="domain" description="Prephenate dehydratase" evidence="10">
    <location>
        <begin position="4"/>
        <end position="187"/>
    </location>
</feature>
<dbReference type="SUPFAM" id="SSF55021">
    <property type="entry name" value="ACT-like"/>
    <property type="match status" value="1"/>
</dbReference>
<protein>
    <recommendedName>
        <fullName evidence="3">Prephenate dehydratase</fullName>
        <ecNumber evidence="2">4.2.1.51</ecNumber>
    </recommendedName>
</protein>
<feature type="site" description="Essential for prephenate dehydratase activity" evidence="9">
    <location>
        <position position="180"/>
    </location>
</feature>
<dbReference type="GO" id="GO:0004664">
    <property type="term" value="F:prephenate dehydratase activity"/>
    <property type="evidence" value="ECO:0007669"/>
    <property type="project" value="UniProtKB-EC"/>
</dbReference>
<evidence type="ECO:0000259" key="10">
    <source>
        <dbReference type="PROSITE" id="PS51171"/>
    </source>
</evidence>
<dbReference type="FunFam" id="3.40.190.10:FF:000034">
    <property type="entry name" value="Chorismate mutase/prephenate dehydratase"/>
    <property type="match status" value="1"/>
</dbReference>
<dbReference type="InterPro" id="IPR008242">
    <property type="entry name" value="Chor_mutase/pphenate_deHydtase"/>
</dbReference>
<dbReference type="Pfam" id="PF01842">
    <property type="entry name" value="ACT"/>
    <property type="match status" value="1"/>
</dbReference>
<dbReference type="PROSITE" id="PS51671">
    <property type="entry name" value="ACT"/>
    <property type="match status" value="1"/>
</dbReference>
<evidence type="ECO:0000256" key="4">
    <source>
        <dbReference type="ARBA" id="ARBA00022605"/>
    </source>
</evidence>
<dbReference type="GO" id="GO:0009094">
    <property type="term" value="P:L-phenylalanine biosynthetic process"/>
    <property type="evidence" value="ECO:0007669"/>
    <property type="project" value="UniProtKB-UniPathway"/>
</dbReference>
<dbReference type="Pfam" id="PF00800">
    <property type="entry name" value="PDT"/>
    <property type="match status" value="1"/>
</dbReference>
<dbReference type="OrthoDB" id="9802281at2"/>
<dbReference type="InterPro" id="IPR045865">
    <property type="entry name" value="ACT-like_dom_sf"/>
</dbReference>
<evidence type="ECO:0000256" key="9">
    <source>
        <dbReference type="PIRSR" id="PIRSR001500-2"/>
    </source>
</evidence>
<evidence type="ECO:0000256" key="3">
    <source>
        <dbReference type="ARBA" id="ARBA00021872"/>
    </source>
</evidence>
<dbReference type="CDD" id="cd13630">
    <property type="entry name" value="PBP2_PDT_1"/>
    <property type="match status" value="1"/>
</dbReference>
<evidence type="ECO:0000256" key="8">
    <source>
        <dbReference type="ARBA" id="ARBA00047848"/>
    </source>
</evidence>
<dbReference type="CDD" id="cd04905">
    <property type="entry name" value="ACT_CM-PDT"/>
    <property type="match status" value="1"/>
</dbReference>
<dbReference type="STRING" id="1165094.RINTHH_7770"/>
<dbReference type="PIRSF" id="PIRSF001500">
    <property type="entry name" value="Chor_mut_pdt_Ppr"/>
    <property type="match status" value="1"/>
</dbReference>
<evidence type="ECO:0000313" key="13">
    <source>
        <dbReference type="Proteomes" id="UP000053051"/>
    </source>
</evidence>
<evidence type="ECO:0000256" key="5">
    <source>
        <dbReference type="ARBA" id="ARBA00023141"/>
    </source>
</evidence>
<organism evidence="12 13">
    <name type="scientific">Richelia intracellularis HH01</name>
    <dbReference type="NCBI Taxonomy" id="1165094"/>
    <lineage>
        <taxon>Bacteria</taxon>
        <taxon>Bacillati</taxon>
        <taxon>Cyanobacteriota</taxon>
        <taxon>Cyanophyceae</taxon>
        <taxon>Nostocales</taxon>
        <taxon>Nostocaceae</taxon>
        <taxon>Richelia</taxon>
    </lineage>
</organism>
<keyword evidence="7 12" id="KW-0456">Lyase</keyword>
<comment type="catalytic activity">
    <reaction evidence="8">
        <text>prephenate + H(+) = 3-phenylpyruvate + CO2 + H2O</text>
        <dbReference type="Rhea" id="RHEA:21648"/>
        <dbReference type="ChEBI" id="CHEBI:15377"/>
        <dbReference type="ChEBI" id="CHEBI:15378"/>
        <dbReference type="ChEBI" id="CHEBI:16526"/>
        <dbReference type="ChEBI" id="CHEBI:18005"/>
        <dbReference type="ChEBI" id="CHEBI:29934"/>
        <dbReference type="EC" id="4.2.1.51"/>
    </reaction>
</comment>
<dbReference type="PROSITE" id="PS00857">
    <property type="entry name" value="PREPHENATE_DEHYDR_1"/>
    <property type="match status" value="1"/>
</dbReference>
<comment type="pathway">
    <text evidence="1">Amino-acid biosynthesis; L-phenylalanine biosynthesis; phenylpyruvate from prephenate: step 1/1.</text>
</comment>
<name>M1WYL0_9NOST</name>
<dbReference type="Proteomes" id="UP000053051">
    <property type="component" value="Unassembled WGS sequence"/>
</dbReference>
<dbReference type="RefSeq" id="WP_008232932.1">
    <property type="nucleotide sequence ID" value="NZ_CAIY01000029.1"/>
</dbReference>
<dbReference type="AlphaFoldDB" id="M1WYL0"/>
<gene>
    <name evidence="12" type="ORF">RINTHH_7770</name>
</gene>
<dbReference type="GO" id="GO:0005737">
    <property type="term" value="C:cytoplasm"/>
    <property type="evidence" value="ECO:0007669"/>
    <property type="project" value="TreeGrafter"/>
</dbReference>
<dbReference type="PANTHER" id="PTHR21022">
    <property type="entry name" value="PREPHENATE DEHYDRATASE P PROTEIN"/>
    <property type="match status" value="1"/>
</dbReference>
<feature type="domain" description="ACT" evidence="11">
    <location>
        <begin position="206"/>
        <end position="283"/>
    </location>
</feature>
<dbReference type="EMBL" id="CAIY01000029">
    <property type="protein sequence ID" value="CCH66932.1"/>
    <property type="molecule type" value="Genomic_DNA"/>
</dbReference>
<evidence type="ECO:0000313" key="12">
    <source>
        <dbReference type="EMBL" id="CCH66932.1"/>
    </source>
</evidence>
<dbReference type="PROSITE" id="PS51171">
    <property type="entry name" value="PREPHENATE_DEHYDR_3"/>
    <property type="match status" value="1"/>
</dbReference>
<reference evidence="12 13" key="1">
    <citation type="submission" date="2012-05" db="EMBL/GenBank/DDBJ databases">
        <authorList>
            <person name="Hilton J."/>
        </authorList>
    </citation>
    <scope>NUCLEOTIDE SEQUENCE [LARGE SCALE GENOMIC DNA]</scope>
    <source>
        <strain evidence="12 13">HH01</strain>
    </source>
</reference>
<evidence type="ECO:0000256" key="7">
    <source>
        <dbReference type="ARBA" id="ARBA00023239"/>
    </source>
</evidence>
<accession>M1WYL0</accession>
<keyword evidence="6" id="KW-0584">Phenylalanine biosynthesis</keyword>
<dbReference type="NCBIfam" id="NF008865">
    <property type="entry name" value="PRK11898.1"/>
    <property type="match status" value="1"/>
</dbReference>
<dbReference type="InterPro" id="IPR018528">
    <property type="entry name" value="Preph_deHydtase_CS"/>
</dbReference>
<proteinExistence type="predicted"/>
<evidence type="ECO:0000259" key="11">
    <source>
        <dbReference type="PROSITE" id="PS51671"/>
    </source>
</evidence>
<dbReference type="InterPro" id="IPR002912">
    <property type="entry name" value="ACT_dom"/>
</dbReference>
<keyword evidence="5" id="KW-0057">Aromatic amino acid biosynthesis</keyword>
<dbReference type="InterPro" id="IPR001086">
    <property type="entry name" value="Preph_deHydtase"/>
</dbReference>
<comment type="caution">
    <text evidence="12">The sequence shown here is derived from an EMBL/GenBank/DDBJ whole genome shotgun (WGS) entry which is preliminary data.</text>
</comment>